<dbReference type="GO" id="GO:0046872">
    <property type="term" value="F:metal ion binding"/>
    <property type="evidence" value="ECO:0007669"/>
    <property type="project" value="UniProtKB-UniRule"/>
</dbReference>
<evidence type="ECO:0000256" key="6">
    <source>
        <dbReference type="ARBA" id="ARBA00021108"/>
    </source>
</evidence>
<dbReference type="EC" id="2.10.1.1" evidence="5 10"/>
<dbReference type="InterPro" id="IPR036135">
    <property type="entry name" value="MoeA_linker/N_sf"/>
</dbReference>
<proteinExistence type="inferred from homology"/>
<dbReference type="Gene3D" id="2.170.190.11">
    <property type="entry name" value="Molybdopterin biosynthesis moea protein, domain 3"/>
    <property type="match status" value="1"/>
</dbReference>
<accession>A0A833HMZ2</accession>
<sequence length="639" mass="70253">MKEDRNIYLTNVPLEEAKERFINRVLMDKVFKATEIIPVDEALDRVTVSPIFAQKSSPNYSAAAMDGVAVVASSTYGASEANPVRLKRAKDFIYINTGGIIKDPFDAVIMIEDIVEIDGDWIEIYSGAGVWQHIRPIGEDIVEGELIISAKHRIRPVDIGALLAGQIREVEVYKEPTVGIIPTGSEIIHVDAPLEDGKIIESNSSMFAAMIKEYKGLPKRYPVVPDEYQLIKDSILKAVDENDVVVINAGSSAGSKDYTANVLREIGEVIIHGVATKPGKPVILAMVKNKPVVGIPGYPVSAYFTMEFFIKPLLAIYTHHRFMKTATITATLSRRVVSSIKYEEYIRVKLGSVQGKLIATPLERGAGVTMSLVRADGVLVVPQRLEGYEAGSQVEIRLFKAADEIENTIVSIGSHDLVMDLLGNQLHKNKSSLFLSSAHVGSLGGIMAMRKGECHIAPIHLMDTTSGEYNTSYVKQYIKGEKMALMKFVGRSQGLMIKGGNPKGIKGIEDLKRQDVLFVNRQRGAGTRILLDYYLQREKIKAEEIQGYEREMTTHMAVAAAIAGGTADCGMGVYSAAKTMGLDFIPIAWEDYDLLLPQALLKDEKIEDLIAAMKNHEFIHSIEALGGYNTENIGKIILI</sequence>
<dbReference type="PROSITE" id="PS01079">
    <property type="entry name" value="MOCF_BIOSYNTHESIS_2"/>
    <property type="match status" value="1"/>
</dbReference>
<evidence type="ECO:0000256" key="1">
    <source>
        <dbReference type="ARBA" id="ARBA00002901"/>
    </source>
</evidence>
<comment type="caution">
    <text evidence="12">The sequence shown here is derived from an EMBL/GenBank/DDBJ whole genome shotgun (WGS) entry which is preliminary data.</text>
</comment>
<dbReference type="RefSeq" id="WP_151866285.1">
    <property type="nucleotide sequence ID" value="NZ_WBZB01000037.1"/>
</dbReference>
<dbReference type="NCBIfam" id="TIGR00177">
    <property type="entry name" value="molyb_syn"/>
    <property type="match status" value="1"/>
</dbReference>
<evidence type="ECO:0000313" key="13">
    <source>
        <dbReference type="Proteomes" id="UP000465601"/>
    </source>
</evidence>
<dbReference type="Gene3D" id="3.40.980.10">
    <property type="entry name" value="MoaB/Mog-like domain"/>
    <property type="match status" value="1"/>
</dbReference>
<evidence type="ECO:0000256" key="10">
    <source>
        <dbReference type="RuleBase" id="RU365090"/>
    </source>
</evidence>
<evidence type="ECO:0000256" key="8">
    <source>
        <dbReference type="ARBA" id="ARBA00023150"/>
    </source>
</evidence>
<dbReference type="Pfam" id="PF03453">
    <property type="entry name" value="MoeA_N"/>
    <property type="match status" value="1"/>
</dbReference>
<keyword evidence="10" id="KW-0479">Metal-binding</keyword>
<dbReference type="SUPFAM" id="SSF63882">
    <property type="entry name" value="MoeA N-terminal region -like"/>
    <property type="match status" value="1"/>
</dbReference>
<name>A0A833HMZ2_9FIRM</name>
<reference evidence="12 13" key="1">
    <citation type="submission" date="2019-10" db="EMBL/GenBank/DDBJ databases">
        <title>Alkaliphilus serpentinus sp. nov. and Alkaliphilus pronyensis sp. nov., two novel anaerobic alkaliphilic species isolated from the serpentinized-hosted hydrothermal field of the Prony Bay (New Caledonia).</title>
        <authorList>
            <person name="Postec A."/>
        </authorList>
    </citation>
    <scope>NUCLEOTIDE SEQUENCE [LARGE SCALE GENOMIC DNA]</scope>
    <source>
        <strain evidence="12 13">LacT</strain>
    </source>
</reference>
<dbReference type="SUPFAM" id="SSF53850">
    <property type="entry name" value="Periplasmic binding protein-like II"/>
    <property type="match status" value="1"/>
</dbReference>
<keyword evidence="10" id="KW-0808">Transferase</keyword>
<organism evidence="12 13">
    <name type="scientific">Alkaliphilus serpentinus</name>
    <dbReference type="NCBI Taxonomy" id="1482731"/>
    <lineage>
        <taxon>Bacteria</taxon>
        <taxon>Bacillati</taxon>
        <taxon>Bacillota</taxon>
        <taxon>Clostridia</taxon>
        <taxon>Peptostreptococcales</taxon>
        <taxon>Natronincolaceae</taxon>
        <taxon>Alkaliphilus</taxon>
    </lineage>
</organism>
<dbReference type="NCBIfam" id="NF011068">
    <property type="entry name" value="PRK14498.1"/>
    <property type="match status" value="1"/>
</dbReference>
<dbReference type="Gene3D" id="3.90.105.10">
    <property type="entry name" value="Molybdopterin biosynthesis moea protein, domain 2"/>
    <property type="match status" value="1"/>
</dbReference>
<comment type="pathway">
    <text evidence="3 10">Cofactor biosynthesis; molybdopterin biosynthesis.</text>
</comment>
<gene>
    <name evidence="12" type="ORF">F8153_10350</name>
</gene>
<dbReference type="InterPro" id="IPR038987">
    <property type="entry name" value="MoeA-like"/>
</dbReference>
<comment type="function">
    <text evidence="1 10">Catalyzes the insertion of molybdate into adenylated molybdopterin with the concomitant release of AMP.</text>
</comment>
<evidence type="ECO:0000256" key="3">
    <source>
        <dbReference type="ARBA" id="ARBA00005046"/>
    </source>
</evidence>
<dbReference type="Pfam" id="PF12727">
    <property type="entry name" value="PBP_like"/>
    <property type="match status" value="1"/>
</dbReference>
<evidence type="ECO:0000256" key="5">
    <source>
        <dbReference type="ARBA" id="ARBA00013269"/>
    </source>
</evidence>
<evidence type="ECO:0000256" key="9">
    <source>
        <dbReference type="ARBA" id="ARBA00047317"/>
    </source>
</evidence>
<comment type="function">
    <text evidence="2">May be involved in the biosynthesis of molybdopterin.</text>
</comment>
<evidence type="ECO:0000256" key="2">
    <source>
        <dbReference type="ARBA" id="ARBA00003487"/>
    </source>
</evidence>
<dbReference type="Proteomes" id="UP000465601">
    <property type="component" value="Unassembled WGS sequence"/>
</dbReference>
<dbReference type="InterPro" id="IPR001453">
    <property type="entry name" value="MoaB/Mog_dom"/>
</dbReference>
<dbReference type="SUPFAM" id="SSF63867">
    <property type="entry name" value="MoeA C-terminal domain-like"/>
    <property type="match status" value="1"/>
</dbReference>
<dbReference type="SMART" id="SM00852">
    <property type="entry name" value="MoCF_biosynth"/>
    <property type="match status" value="1"/>
</dbReference>
<dbReference type="InterPro" id="IPR036425">
    <property type="entry name" value="MoaB/Mog-like_dom_sf"/>
</dbReference>
<keyword evidence="10" id="KW-0460">Magnesium</keyword>
<dbReference type="InterPro" id="IPR008284">
    <property type="entry name" value="MoCF_biosynth_CS"/>
</dbReference>
<evidence type="ECO:0000256" key="4">
    <source>
        <dbReference type="ARBA" id="ARBA00010763"/>
    </source>
</evidence>
<protein>
    <recommendedName>
        <fullName evidence="6 10">Molybdopterin molybdenumtransferase</fullName>
        <ecNumber evidence="5 10">2.10.1.1</ecNumber>
    </recommendedName>
</protein>
<dbReference type="CDD" id="cd00887">
    <property type="entry name" value="MoeA"/>
    <property type="match status" value="1"/>
</dbReference>
<dbReference type="SUPFAM" id="SSF53218">
    <property type="entry name" value="Molybdenum cofactor biosynthesis proteins"/>
    <property type="match status" value="1"/>
</dbReference>
<comment type="catalytic activity">
    <reaction evidence="9">
        <text>adenylyl-molybdopterin + molybdate = Mo-molybdopterin + AMP + H(+)</text>
        <dbReference type="Rhea" id="RHEA:35047"/>
        <dbReference type="ChEBI" id="CHEBI:15378"/>
        <dbReference type="ChEBI" id="CHEBI:36264"/>
        <dbReference type="ChEBI" id="CHEBI:62727"/>
        <dbReference type="ChEBI" id="CHEBI:71302"/>
        <dbReference type="ChEBI" id="CHEBI:456215"/>
        <dbReference type="EC" id="2.10.1.1"/>
    </reaction>
</comment>
<dbReference type="EMBL" id="WBZB01000037">
    <property type="protein sequence ID" value="KAB3529048.1"/>
    <property type="molecule type" value="Genomic_DNA"/>
</dbReference>
<comment type="cofactor">
    <cofactor evidence="10">
        <name>Mg(2+)</name>
        <dbReference type="ChEBI" id="CHEBI:18420"/>
    </cofactor>
</comment>
<dbReference type="GO" id="GO:0006777">
    <property type="term" value="P:Mo-molybdopterin cofactor biosynthetic process"/>
    <property type="evidence" value="ECO:0007669"/>
    <property type="project" value="UniProtKB-UniRule"/>
</dbReference>
<dbReference type="Pfam" id="PF03454">
    <property type="entry name" value="MoeA_C"/>
    <property type="match status" value="1"/>
</dbReference>
<comment type="similarity">
    <text evidence="4 10">Belongs to the MoeA family.</text>
</comment>
<dbReference type="PANTHER" id="PTHR10192:SF16">
    <property type="entry name" value="MOLYBDOPTERIN MOLYBDENUMTRANSFERASE"/>
    <property type="match status" value="1"/>
</dbReference>
<dbReference type="InterPro" id="IPR005111">
    <property type="entry name" value="MoeA_C_domain_IV"/>
</dbReference>
<keyword evidence="8 10" id="KW-0501">Molybdenum cofactor biosynthesis</keyword>
<dbReference type="InterPro" id="IPR024370">
    <property type="entry name" value="PBP_domain"/>
</dbReference>
<dbReference type="AlphaFoldDB" id="A0A833HMZ2"/>
<keyword evidence="7 10" id="KW-0500">Molybdenum</keyword>
<dbReference type="Gene3D" id="2.40.340.10">
    <property type="entry name" value="MoeA, C-terminal, domain IV"/>
    <property type="match status" value="1"/>
</dbReference>
<dbReference type="InterPro" id="IPR005110">
    <property type="entry name" value="MoeA_linker/N"/>
</dbReference>
<dbReference type="GO" id="GO:0061599">
    <property type="term" value="F:molybdopterin molybdotransferase activity"/>
    <property type="evidence" value="ECO:0007669"/>
    <property type="project" value="UniProtKB-UniRule"/>
</dbReference>
<evidence type="ECO:0000313" key="12">
    <source>
        <dbReference type="EMBL" id="KAB3529048.1"/>
    </source>
</evidence>
<keyword evidence="13" id="KW-1185">Reference proteome</keyword>
<dbReference type="InterPro" id="IPR036688">
    <property type="entry name" value="MoeA_C_domain_IV_sf"/>
</dbReference>
<evidence type="ECO:0000256" key="7">
    <source>
        <dbReference type="ARBA" id="ARBA00022505"/>
    </source>
</evidence>
<dbReference type="OrthoDB" id="9804758at2"/>
<dbReference type="PANTHER" id="PTHR10192">
    <property type="entry name" value="MOLYBDOPTERIN BIOSYNTHESIS PROTEIN"/>
    <property type="match status" value="1"/>
</dbReference>
<evidence type="ECO:0000259" key="11">
    <source>
        <dbReference type="SMART" id="SM00852"/>
    </source>
</evidence>
<dbReference type="GO" id="GO:0005829">
    <property type="term" value="C:cytosol"/>
    <property type="evidence" value="ECO:0007669"/>
    <property type="project" value="TreeGrafter"/>
</dbReference>
<dbReference type="Pfam" id="PF00994">
    <property type="entry name" value="MoCF_biosynth"/>
    <property type="match status" value="1"/>
</dbReference>
<dbReference type="FunFam" id="2.40.340.10:FF:000005">
    <property type="entry name" value="Molybdopterin molybdenumtransferase MoeA"/>
    <property type="match status" value="1"/>
</dbReference>
<feature type="domain" description="MoaB/Mog" evidence="11">
    <location>
        <begin position="179"/>
        <end position="316"/>
    </location>
</feature>
<dbReference type="UniPathway" id="UPA00344"/>